<dbReference type="InterPro" id="IPR007485">
    <property type="entry name" value="LPS_assembly_LptE"/>
</dbReference>
<dbReference type="EMBL" id="JACWUN010000002">
    <property type="protein sequence ID" value="MBD1399587.1"/>
    <property type="molecule type" value="Genomic_DNA"/>
</dbReference>
<comment type="caution">
    <text evidence="1">The sequence shown here is derived from an EMBL/GenBank/DDBJ whole genome shotgun (WGS) entry which is preliminary data.</text>
</comment>
<reference evidence="1" key="1">
    <citation type="submission" date="2020-09" db="EMBL/GenBank/DDBJ databases">
        <title>Pelobacter alkaliphilus sp. nov., a novel anaerobic arsenate-reducing bacterium from terrestrial mud volcano.</title>
        <authorList>
            <person name="Khomyakova M.A."/>
            <person name="Merkel A.Y."/>
            <person name="Slobodkin A.I."/>
        </authorList>
    </citation>
    <scope>NUCLEOTIDE SEQUENCE</scope>
    <source>
        <strain evidence="1">M08fum</strain>
    </source>
</reference>
<evidence type="ECO:0000313" key="1">
    <source>
        <dbReference type="EMBL" id="MBD1399587.1"/>
    </source>
</evidence>
<dbReference type="Pfam" id="PF04390">
    <property type="entry name" value="LptE"/>
    <property type="match status" value="1"/>
</dbReference>
<dbReference type="GO" id="GO:0043165">
    <property type="term" value="P:Gram-negative-bacterium-type cell outer membrane assembly"/>
    <property type="evidence" value="ECO:0007669"/>
    <property type="project" value="InterPro"/>
</dbReference>
<name>A0A8J6UKL1_9BACT</name>
<protein>
    <submittedName>
        <fullName evidence="1">Uncharacterized protein</fullName>
    </submittedName>
</protein>
<organism evidence="1 2">
    <name type="scientific">Pelovirga terrestris</name>
    <dbReference type="NCBI Taxonomy" id="2771352"/>
    <lineage>
        <taxon>Bacteria</taxon>
        <taxon>Pseudomonadati</taxon>
        <taxon>Thermodesulfobacteriota</taxon>
        <taxon>Desulfuromonadia</taxon>
        <taxon>Geobacterales</taxon>
        <taxon>Geobacteraceae</taxon>
        <taxon>Pelovirga</taxon>
    </lineage>
</organism>
<evidence type="ECO:0000313" key="2">
    <source>
        <dbReference type="Proteomes" id="UP000632828"/>
    </source>
</evidence>
<dbReference type="AlphaFoldDB" id="A0A8J6UKL1"/>
<sequence length="166" mass="18617">MPLLLLMVVLLLGGCGYHFPGQGGSLPGGVERIHVAMFDNLSREPLLENRLTTEVIDIFSGHPNIRLVPIEDAQAELSGRILSYDSSSIAYQQGDQISKYRAGMVVAVRLQGIDNQRLLWDGTVRWQTEYDAAADKMLQGDDERRAQDELARRLAEELFSRLLDDF</sequence>
<dbReference type="Proteomes" id="UP000632828">
    <property type="component" value="Unassembled WGS sequence"/>
</dbReference>
<dbReference type="RefSeq" id="WP_191153859.1">
    <property type="nucleotide sequence ID" value="NZ_JACWUN010000002.1"/>
</dbReference>
<dbReference type="GO" id="GO:0019867">
    <property type="term" value="C:outer membrane"/>
    <property type="evidence" value="ECO:0007669"/>
    <property type="project" value="InterPro"/>
</dbReference>
<accession>A0A8J6UKL1</accession>
<proteinExistence type="predicted"/>
<gene>
    <name evidence="1" type="ORF">ICT70_02785</name>
</gene>
<dbReference type="Gene3D" id="3.30.160.150">
    <property type="entry name" value="Lipoprotein like domain"/>
    <property type="match status" value="1"/>
</dbReference>
<keyword evidence="2" id="KW-1185">Reference proteome</keyword>